<dbReference type="Pfam" id="PF16539">
    <property type="entry name" value="FlgT_M"/>
    <property type="match status" value="1"/>
</dbReference>
<evidence type="ECO:0000313" key="4">
    <source>
        <dbReference type="EMBL" id="KXI28019.1"/>
    </source>
</evidence>
<reference evidence="5" key="1">
    <citation type="submission" date="2016-02" db="EMBL/GenBank/DDBJ databases">
        <authorList>
            <person name="Schultz-Johansen M."/>
            <person name="Glaring M.A."/>
            <person name="Bech P.K."/>
            <person name="Stougaard P."/>
        </authorList>
    </citation>
    <scope>NUCLEOTIDE SEQUENCE [LARGE SCALE GENOMIC DNA]</scope>
    <source>
        <strain evidence="5">S66</strain>
    </source>
</reference>
<dbReference type="Gene3D" id="3.40.50.10610">
    <property type="entry name" value="ABC-type transport auxiliary lipoprotein component"/>
    <property type="match status" value="1"/>
</dbReference>
<keyword evidence="5" id="KW-1185">Reference proteome</keyword>
<evidence type="ECO:0000259" key="1">
    <source>
        <dbReference type="Pfam" id="PF16538"/>
    </source>
</evidence>
<evidence type="ECO:0000259" key="3">
    <source>
        <dbReference type="Pfam" id="PF16548"/>
    </source>
</evidence>
<dbReference type="EMBL" id="LSNE01000009">
    <property type="protein sequence ID" value="KXI28019.1"/>
    <property type="molecule type" value="Genomic_DNA"/>
</dbReference>
<dbReference type="InterPro" id="IPR038180">
    <property type="entry name" value="FlgT_N_sf"/>
</dbReference>
<evidence type="ECO:0000259" key="2">
    <source>
        <dbReference type="Pfam" id="PF16539"/>
    </source>
</evidence>
<dbReference type="Pfam" id="PF16548">
    <property type="entry name" value="FlgT_N"/>
    <property type="match status" value="1"/>
</dbReference>
<feature type="domain" description="Flagellar assembly protein T middle" evidence="2">
    <location>
        <begin position="101"/>
        <end position="248"/>
    </location>
</feature>
<dbReference type="InterPro" id="IPR032388">
    <property type="entry name" value="FlgT_C"/>
</dbReference>
<proteinExistence type="predicted"/>
<dbReference type="Pfam" id="PF16538">
    <property type="entry name" value="FlgT_C"/>
    <property type="match status" value="1"/>
</dbReference>
<dbReference type="STRING" id="1799789.AX660_20415"/>
<dbReference type="Gene3D" id="2.40.10.410">
    <property type="entry name" value="FlgT, C-terminal domain"/>
    <property type="match status" value="1"/>
</dbReference>
<dbReference type="InterPro" id="IPR032370">
    <property type="entry name" value="FlgT_N"/>
</dbReference>
<evidence type="ECO:0008006" key="6">
    <source>
        <dbReference type="Google" id="ProtNLM"/>
    </source>
</evidence>
<dbReference type="Gene3D" id="3.30.1660.40">
    <property type="entry name" value="FlgT, N-terminal domain"/>
    <property type="match status" value="1"/>
</dbReference>
<dbReference type="Proteomes" id="UP000070299">
    <property type="component" value="Unassembled WGS sequence"/>
</dbReference>
<comment type="caution">
    <text evidence="4">The sequence shown here is derived from an EMBL/GenBank/DDBJ whole genome shotgun (WGS) entry which is preliminary data.</text>
</comment>
<dbReference type="InterPro" id="IPR032386">
    <property type="entry name" value="FlgT_M"/>
</dbReference>
<dbReference type="InterPro" id="IPR038165">
    <property type="entry name" value="FlgT_C_sf"/>
</dbReference>
<gene>
    <name evidence="4" type="ORF">AX660_20415</name>
</gene>
<feature type="domain" description="Flagellar assembly protein T C-terminal" evidence="1">
    <location>
        <begin position="291"/>
        <end position="367"/>
    </location>
</feature>
<name>A0A148KP46_9ALTE</name>
<protein>
    <recommendedName>
        <fullName evidence="6">Flagellar biosynthesis protein FlgT</fullName>
    </recommendedName>
</protein>
<dbReference type="AlphaFoldDB" id="A0A148KP46"/>
<evidence type="ECO:0000313" key="5">
    <source>
        <dbReference type="Proteomes" id="UP000070299"/>
    </source>
</evidence>
<feature type="domain" description="Flagellar assembly protein T N-terminal" evidence="3">
    <location>
        <begin position="11"/>
        <end position="97"/>
    </location>
</feature>
<accession>A0A148KP46</accession>
<sequence>MLFSFAAQAIWYESSGQAVIHNGNKQQARQQATQEAIKQALLFAGASISSVQHITNGLLADDHLEVRSSGEVDKVELIDEIYEGDVITVSIRADIFPQKIQCRAAAYAKSIVTTWYPIKHRQQAVVGNLFDFGQHLAIKLQHEFNQNSQNSQISRVEPYYLKLENGAPVAIELAQKANTQFVLLAEITDLGTMQNAGSSLAFWEKTTASRDFSLSVAIYNGNTGDKIFSKTQGFTAAWEFDTHESVDVSSSRMWQSEFGKQVTSLLQSLSNEIDHTLSCLPAYGRVLYVNNEQISINLGQQQGLRKGDQLTLFQMNQFYDPTGKLHQQYQLHSEVVSVSQVFANTAIVTAVSGAPLANIQANDFVARR</sequence>
<organism evidence="4 5">
    <name type="scientific">Paraglaciecola hydrolytica</name>
    <dbReference type="NCBI Taxonomy" id="1799789"/>
    <lineage>
        <taxon>Bacteria</taxon>
        <taxon>Pseudomonadati</taxon>
        <taxon>Pseudomonadota</taxon>
        <taxon>Gammaproteobacteria</taxon>
        <taxon>Alteromonadales</taxon>
        <taxon>Alteromonadaceae</taxon>
        <taxon>Paraglaciecola</taxon>
    </lineage>
</organism>